<feature type="compositionally biased region" description="Low complexity" evidence="1">
    <location>
        <begin position="109"/>
        <end position="121"/>
    </location>
</feature>
<dbReference type="EMBL" id="JAHQIW010000476">
    <property type="protein sequence ID" value="KAJ1348305.1"/>
    <property type="molecule type" value="Genomic_DNA"/>
</dbReference>
<feature type="region of interest" description="Disordered" evidence="1">
    <location>
        <begin position="191"/>
        <end position="285"/>
    </location>
</feature>
<gene>
    <name evidence="2" type="ORF">KIN20_003576</name>
</gene>
<keyword evidence="3" id="KW-1185">Reference proteome</keyword>
<feature type="compositionally biased region" description="Basic and acidic residues" evidence="1">
    <location>
        <begin position="215"/>
        <end position="235"/>
    </location>
</feature>
<comment type="caution">
    <text evidence="2">The sequence shown here is derived from an EMBL/GenBank/DDBJ whole genome shotgun (WGS) entry which is preliminary data.</text>
</comment>
<organism evidence="2 3">
    <name type="scientific">Parelaphostrongylus tenuis</name>
    <name type="common">Meningeal worm</name>
    <dbReference type="NCBI Taxonomy" id="148309"/>
    <lineage>
        <taxon>Eukaryota</taxon>
        <taxon>Metazoa</taxon>
        <taxon>Ecdysozoa</taxon>
        <taxon>Nematoda</taxon>
        <taxon>Chromadorea</taxon>
        <taxon>Rhabditida</taxon>
        <taxon>Rhabditina</taxon>
        <taxon>Rhabditomorpha</taxon>
        <taxon>Strongyloidea</taxon>
        <taxon>Metastrongylidae</taxon>
        <taxon>Parelaphostrongylus</taxon>
    </lineage>
</organism>
<name>A0AAD5LZD1_PARTN</name>
<feature type="region of interest" description="Disordered" evidence="1">
    <location>
        <begin position="109"/>
        <end position="142"/>
    </location>
</feature>
<dbReference type="AlphaFoldDB" id="A0AAD5LZD1"/>
<feature type="compositionally biased region" description="Acidic residues" evidence="1">
    <location>
        <begin position="275"/>
        <end position="285"/>
    </location>
</feature>
<accession>A0AAD5LZD1</accession>
<evidence type="ECO:0000313" key="3">
    <source>
        <dbReference type="Proteomes" id="UP001196413"/>
    </source>
</evidence>
<protein>
    <submittedName>
        <fullName evidence="2">Uncharacterized protein</fullName>
    </submittedName>
</protein>
<evidence type="ECO:0000256" key="1">
    <source>
        <dbReference type="SAM" id="MobiDB-lite"/>
    </source>
</evidence>
<evidence type="ECO:0000313" key="2">
    <source>
        <dbReference type="EMBL" id="KAJ1348305.1"/>
    </source>
</evidence>
<feature type="region of interest" description="Disordered" evidence="1">
    <location>
        <begin position="1"/>
        <end position="61"/>
    </location>
</feature>
<feature type="compositionally biased region" description="Polar residues" evidence="1">
    <location>
        <begin position="197"/>
        <end position="213"/>
    </location>
</feature>
<dbReference type="Proteomes" id="UP001196413">
    <property type="component" value="Unassembled WGS sequence"/>
</dbReference>
<feature type="compositionally biased region" description="Basic and acidic residues" evidence="1">
    <location>
        <begin position="12"/>
        <end position="26"/>
    </location>
</feature>
<reference evidence="2" key="1">
    <citation type="submission" date="2021-06" db="EMBL/GenBank/DDBJ databases">
        <title>Parelaphostrongylus tenuis whole genome reference sequence.</title>
        <authorList>
            <person name="Garwood T.J."/>
            <person name="Larsen P.A."/>
            <person name="Fountain-Jones N.M."/>
            <person name="Garbe J.R."/>
            <person name="Macchietto M.G."/>
            <person name="Kania S.A."/>
            <person name="Gerhold R.W."/>
            <person name="Richards J.E."/>
            <person name="Wolf T.M."/>
        </authorList>
    </citation>
    <scope>NUCLEOTIDE SEQUENCE</scope>
    <source>
        <strain evidence="2">MNPRO001-30</strain>
        <tissue evidence="2">Meninges</tissue>
    </source>
</reference>
<sequence length="285" mass="31917">MDIRPHSQYTTMERESHFHGTTDKLKRYVQPPISDSREMKFSTSTEGGEGSHSSWQTSSNHPAVAGASKIAGGTIMMLPDATPFTSCLAQQNVADENRATIRELERISSSLSERSRSQLSEHNNSIGNAQRKLRSLSTASQNPQKSIVYLRDEYGQLRRARRLPDGTLLLKKRPLRDLASLLGWIPKETRPDAEVQGHQSSKAGTVWGAQSTAGKVEKRTEKLADQRRRCEELLNSRKKLAPTWRHDDSHSSQTLGNSDDTTQLGTKKRRKDESNPDSDDEIVLV</sequence>
<feature type="compositionally biased region" description="Low complexity" evidence="1">
    <location>
        <begin position="42"/>
        <end position="54"/>
    </location>
</feature>
<feature type="compositionally biased region" description="Polar residues" evidence="1">
    <location>
        <begin position="251"/>
        <end position="265"/>
    </location>
</feature>
<proteinExistence type="predicted"/>